<evidence type="ECO:0008006" key="4">
    <source>
        <dbReference type="Google" id="ProtNLM"/>
    </source>
</evidence>
<sequence>MSKDDAGGLFSKVAKFVRNPLKDWSELEGTPGAGASDFGYSREALKELMERRQRNDFVRRREFDMLRKLRQRGGTEDPGNISSSLPSSDRMTDRRALTLRKIDEIEAQMSQQWWTSESAATVPDGADTVPAGTPAVDASLAEHHARAYADTAPVVPTDLQPPREAMAPAAPEVLLPSFSTHRPAYTAAPRLAFDTPLEEAAVRFAQGDDPGAESALRQALVPGSAFADQLQTWRALLDFYRATGDAERFAEAAAPYAERFGLSAPAWVSLRTLARDARTGEVAQRLDARTETDWQAPARLDRPALLALTQALSRAKGSVWRLDWRGLGQIEADAVQPLTTLVTHWALSPVQMGFLGTDELLAVLAAATPLGERGVDAGWWSLHLAVLRLLNRLDDFELVALNYCITYEITPPSWQAPRGTVAEMGDAGLSSTRAALDPAAARGAFLAGELAGADSLPWSRIEEALDRAGAGPEIDCAALVRMDLAAAEALRARLGARPGLRLLAVHGVLAEFLRLTGVDRCAVVVPRAG</sequence>
<reference evidence="2 3" key="1">
    <citation type="submission" date="2018-07" db="EMBL/GenBank/DDBJ databases">
        <title>Genomic Encyclopedia of Type Strains, Phase IV (KMG-IV): sequencing the most valuable type-strain genomes for metagenomic binning, comparative biology and taxonomic classification.</title>
        <authorList>
            <person name="Goeker M."/>
        </authorList>
    </citation>
    <scope>NUCLEOTIDE SEQUENCE [LARGE SCALE GENOMIC DNA]</scope>
    <source>
        <strain evidence="2 3">DSM 21352</strain>
    </source>
</reference>
<evidence type="ECO:0000313" key="2">
    <source>
        <dbReference type="EMBL" id="RDI28355.1"/>
    </source>
</evidence>
<dbReference type="STRING" id="433924.NS331_13265"/>
<feature type="region of interest" description="Disordered" evidence="1">
    <location>
        <begin position="69"/>
        <end position="92"/>
    </location>
</feature>
<comment type="caution">
    <text evidence="2">The sequence shown here is derived from an EMBL/GenBank/DDBJ whole genome shotgun (WGS) entry which is preliminary data.</text>
</comment>
<dbReference type="EMBL" id="QQAV01000001">
    <property type="protein sequence ID" value="RDI28355.1"/>
    <property type="molecule type" value="Genomic_DNA"/>
</dbReference>
<evidence type="ECO:0000313" key="3">
    <source>
        <dbReference type="Proteomes" id="UP000255265"/>
    </source>
</evidence>
<proteinExistence type="predicted"/>
<dbReference type="RefSeq" id="WP_114801334.1">
    <property type="nucleotide sequence ID" value="NZ_QQAV01000001.1"/>
</dbReference>
<evidence type="ECO:0000256" key="1">
    <source>
        <dbReference type="SAM" id="MobiDB-lite"/>
    </source>
</evidence>
<organism evidence="2 3">
    <name type="scientific">Pseudacidovorax intermedius</name>
    <dbReference type="NCBI Taxonomy" id="433924"/>
    <lineage>
        <taxon>Bacteria</taxon>
        <taxon>Pseudomonadati</taxon>
        <taxon>Pseudomonadota</taxon>
        <taxon>Betaproteobacteria</taxon>
        <taxon>Burkholderiales</taxon>
        <taxon>Comamonadaceae</taxon>
        <taxon>Pseudacidovorax</taxon>
    </lineage>
</organism>
<dbReference type="OrthoDB" id="5298269at2"/>
<dbReference type="Proteomes" id="UP000255265">
    <property type="component" value="Unassembled WGS sequence"/>
</dbReference>
<keyword evidence="3" id="KW-1185">Reference proteome</keyword>
<name>A0A370FMH4_9BURK</name>
<accession>A0A370FMH4</accession>
<feature type="compositionally biased region" description="Polar residues" evidence="1">
    <location>
        <begin position="80"/>
        <end position="89"/>
    </location>
</feature>
<protein>
    <recommendedName>
        <fullName evidence="4">STAS domain-containing protein</fullName>
    </recommendedName>
</protein>
<gene>
    <name evidence="2" type="ORF">DFR41_101107</name>
</gene>
<dbReference type="AlphaFoldDB" id="A0A370FMH4"/>